<name>A0A5N5Q971_9AGAM</name>
<evidence type="ECO:0000256" key="1">
    <source>
        <dbReference type="SAM" id="MobiDB-lite"/>
    </source>
</evidence>
<evidence type="ECO:0000313" key="2">
    <source>
        <dbReference type="EMBL" id="KAB5588340.1"/>
    </source>
</evidence>
<dbReference type="OrthoDB" id="3203159at2759"/>
<proteinExistence type="predicted"/>
<evidence type="ECO:0000313" key="3">
    <source>
        <dbReference type="Proteomes" id="UP000383932"/>
    </source>
</evidence>
<gene>
    <name evidence="2" type="ORF">CTheo_8219</name>
</gene>
<reference evidence="2 3" key="1">
    <citation type="journal article" date="2019" name="Fungal Biol. Biotechnol.">
        <title>Draft genome sequence of fastidious pathogen Ceratobasidium theobromae, which causes vascular-streak dieback in Theobroma cacao.</title>
        <authorList>
            <person name="Ali S.S."/>
            <person name="Asman A."/>
            <person name="Shao J."/>
            <person name="Firmansyah A.P."/>
            <person name="Susilo A.W."/>
            <person name="Rosmana A."/>
            <person name="McMahon P."/>
            <person name="Junaid M."/>
            <person name="Guest D."/>
            <person name="Kheng T.Y."/>
            <person name="Meinhardt L.W."/>
            <person name="Bailey B.A."/>
        </authorList>
    </citation>
    <scope>NUCLEOTIDE SEQUENCE [LARGE SCALE GENOMIC DNA]</scope>
    <source>
        <strain evidence="2 3">CT2</strain>
    </source>
</reference>
<organism evidence="2 3">
    <name type="scientific">Ceratobasidium theobromae</name>
    <dbReference type="NCBI Taxonomy" id="1582974"/>
    <lineage>
        <taxon>Eukaryota</taxon>
        <taxon>Fungi</taxon>
        <taxon>Dikarya</taxon>
        <taxon>Basidiomycota</taxon>
        <taxon>Agaricomycotina</taxon>
        <taxon>Agaricomycetes</taxon>
        <taxon>Cantharellales</taxon>
        <taxon>Ceratobasidiaceae</taxon>
        <taxon>Ceratobasidium</taxon>
    </lineage>
</organism>
<feature type="compositionally biased region" description="Polar residues" evidence="1">
    <location>
        <begin position="234"/>
        <end position="244"/>
    </location>
</feature>
<feature type="region of interest" description="Disordered" evidence="1">
    <location>
        <begin position="194"/>
        <end position="244"/>
    </location>
</feature>
<accession>A0A5N5Q971</accession>
<dbReference type="EMBL" id="SSOP01000483">
    <property type="protein sequence ID" value="KAB5588340.1"/>
    <property type="molecule type" value="Genomic_DNA"/>
</dbReference>
<sequence length="304" mass="34478">MDQHYLETQKAKALEAKYRQRGHEHETPEDYVIRKAKELTSFTDWTDMELMLEVMNGTPESWHVLVNPQRIPDWNTFLDEISWNQQQLMKLGHDLGGKGTSSDVQQQLDKMQSMIHRLDNSQRRSSRAAMQSHQVSSKPEKLLRIKELEDAYIAIVSTIGTRIAPTMSRNQEETAQEAYEDLCYESDEEDLIDLNSESESSESEEDFHEPLKSMTVATSSEKPSTEVEEPQVSLGGNTSQEEVTPVSVQLTKSTLLSKVKSNAANMGEEITLKRLMSRPAGTAFYGCKALIIKGWIQNPDGPKR</sequence>
<comment type="caution">
    <text evidence="2">The sequence shown here is derived from an EMBL/GenBank/DDBJ whole genome shotgun (WGS) entry which is preliminary data.</text>
</comment>
<protein>
    <submittedName>
        <fullName evidence="2">Transposon Tf2-1 polyprotein</fullName>
    </submittedName>
</protein>
<keyword evidence="3" id="KW-1185">Reference proteome</keyword>
<dbReference type="AlphaFoldDB" id="A0A5N5Q971"/>
<dbReference type="Proteomes" id="UP000383932">
    <property type="component" value="Unassembled WGS sequence"/>
</dbReference>